<keyword evidence="2" id="KW-0812">Transmembrane</keyword>
<keyword evidence="2" id="KW-0472">Membrane</keyword>
<dbReference type="EMBL" id="MN740161">
    <property type="protein sequence ID" value="QHT90895.1"/>
    <property type="molecule type" value="Genomic_DNA"/>
</dbReference>
<sequence>MSSFADLLNPTFLIFLGIILLVTAILFLYFENKLREQNHKIASMLSLVSSLAEELNGVKLGLNNLLSITMNGAGHDNHFSNQSNFQPFNHLEENLNTLNEENNLIVVSDDEDSDNEEENDFDEEEETDNEDETNDSESETSNSNELNEIEDLNDEEENICMSASNDIKILKLNLNLDSNIYKDETHETEEIEELNEDDNDVDNDVEFVTLNNYENNDNNEEQQYDISLELKTINVNLEERKNIELIENVDYKKLPLNKLRSVVAEKGLIVDASKLKKTEMLKLLGAE</sequence>
<evidence type="ECO:0000256" key="2">
    <source>
        <dbReference type="SAM" id="Phobius"/>
    </source>
</evidence>
<feature type="compositionally biased region" description="Acidic residues" evidence="1">
    <location>
        <begin position="108"/>
        <end position="138"/>
    </location>
</feature>
<evidence type="ECO:0008006" key="4">
    <source>
        <dbReference type="Google" id="ProtNLM"/>
    </source>
</evidence>
<reference evidence="3" key="1">
    <citation type="journal article" date="2020" name="Nature">
        <title>Giant virus diversity and host interactions through global metagenomics.</title>
        <authorList>
            <person name="Schulz F."/>
            <person name="Roux S."/>
            <person name="Paez-Espino D."/>
            <person name="Jungbluth S."/>
            <person name="Walsh D.A."/>
            <person name="Denef V.J."/>
            <person name="McMahon K.D."/>
            <person name="Konstantinidis K.T."/>
            <person name="Eloe-Fadrosh E.A."/>
            <person name="Kyrpides N.C."/>
            <person name="Woyke T."/>
        </authorList>
    </citation>
    <scope>NUCLEOTIDE SEQUENCE</scope>
    <source>
        <strain evidence="3">GVMAG-M-3300023184-72</strain>
    </source>
</reference>
<keyword evidence="2" id="KW-1133">Transmembrane helix</keyword>
<evidence type="ECO:0000313" key="3">
    <source>
        <dbReference type="EMBL" id="QHT90895.1"/>
    </source>
</evidence>
<dbReference type="AlphaFoldDB" id="A0A6C0IEL8"/>
<organism evidence="3">
    <name type="scientific">viral metagenome</name>
    <dbReference type="NCBI Taxonomy" id="1070528"/>
    <lineage>
        <taxon>unclassified sequences</taxon>
        <taxon>metagenomes</taxon>
        <taxon>organismal metagenomes</taxon>
    </lineage>
</organism>
<name>A0A6C0IEL8_9ZZZZ</name>
<feature type="transmembrane region" description="Helical" evidence="2">
    <location>
        <begin position="12"/>
        <end position="30"/>
    </location>
</feature>
<proteinExistence type="predicted"/>
<protein>
    <recommendedName>
        <fullName evidence="4">Rho termination factor N-terminal domain-containing protein</fullName>
    </recommendedName>
</protein>
<feature type="region of interest" description="Disordered" evidence="1">
    <location>
        <begin position="106"/>
        <end position="148"/>
    </location>
</feature>
<accession>A0A6C0IEL8</accession>
<evidence type="ECO:0000256" key="1">
    <source>
        <dbReference type="SAM" id="MobiDB-lite"/>
    </source>
</evidence>